<proteinExistence type="predicted"/>
<keyword evidence="2" id="KW-1185">Reference proteome</keyword>
<dbReference type="AlphaFoldDB" id="A0AA37HQ17"/>
<evidence type="ECO:0000313" key="1">
    <source>
        <dbReference type="EMBL" id="GJD79571.1"/>
    </source>
</evidence>
<evidence type="ECO:0000313" key="2">
    <source>
        <dbReference type="Proteomes" id="UP001055108"/>
    </source>
</evidence>
<organism evidence="1 2">
    <name type="scientific">Methylobacterium gregans</name>
    <dbReference type="NCBI Taxonomy" id="374424"/>
    <lineage>
        <taxon>Bacteria</taxon>
        <taxon>Pseudomonadati</taxon>
        <taxon>Pseudomonadota</taxon>
        <taxon>Alphaproteobacteria</taxon>
        <taxon>Hyphomicrobiales</taxon>
        <taxon>Methylobacteriaceae</taxon>
        <taxon>Methylobacterium</taxon>
    </lineage>
</organism>
<comment type="caution">
    <text evidence="1">The sequence shown here is derived from an EMBL/GenBank/DDBJ whole genome shotgun (WGS) entry which is preliminary data.</text>
</comment>
<dbReference type="Proteomes" id="UP001055108">
    <property type="component" value="Unassembled WGS sequence"/>
</dbReference>
<protein>
    <submittedName>
        <fullName evidence="1">Uncharacterized protein</fullName>
    </submittedName>
</protein>
<accession>A0AA37HQ17</accession>
<reference evidence="1" key="2">
    <citation type="submission" date="2021-08" db="EMBL/GenBank/DDBJ databases">
        <authorList>
            <person name="Tani A."/>
            <person name="Ola A."/>
            <person name="Ogura Y."/>
            <person name="Katsura K."/>
            <person name="Hayashi T."/>
        </authorList>
    </citation>
    <scope>NUCLEOTIDE SEQUENCE</scope>
    <source>
        <strain evidence="1">NBRC 103626</strain>
    </source>
</reference>
<name>A0AA37HQ17_9HYPH</name>
<gene>
    <name evidence="1" type="ORF">NBEOAGPD_2800</name>
</gene>
<reference evidence="1" key="1">
    <citation type="journal article" date="2016" name="Front. Microbiol.">
        <title>Genome Sequence of the Piezophilic, Mesophilic Sulfate-Reducing Bacterium Desulfovibrio indicus J2T.</title>
        <authorList>
            <person name="Cao J."/>
            <person name="Maignien L."/>
            <person name="Shao Z."/>
            <person name="Alain K."/>
            <person name="Jebbar M."/>
        </authorList>
    </citation>
    <scope>NUCLEOTIDE SEQUENCE</scope>
    <source>
        <strain evidence="1">NBRC 103626</strain>
    </source>
</reference>
<sequence length="124" mass="13756">MAKLMIAETVRREQVVDLPAFSQHMSAGFETEDRDGSPYARGGGAIVLSDGSRLHIGVSGFLEEWGSEVDLDGFHSMELKVEFDKTPYLEGSYGPCGRRDFEGVLSILEEIMRRVRAEMEVGRG</sequence>
<dbReference type="RefSeq" id="WP_238303548.1">
    <property type="nucleotide sequence ID" value="NZ_BPQM01000064.1"/>
</dbReference>
<dbReference type="EMBL" id="BPQM01000064">
    <property type="protein sequence ID" value="GJD79571.1"/>
    <property type="molecule type" value="Genomic_DNA"/>
</dbReference>